<comment type="similarity">
    <text evidence="2">Belongs to the ustYa family.</text>
</comment>
<evidence type="ECO:0000313" key="4">
    <source>
        <dbReference type="Proteomes" id="UP000799537"/>
    </source>
</evidence>
<accession>A0A6A6CRZ0</accession>
<evidence type="ECO:0000256" key="2">
    <source>
        <dbReference type="ARBA" id="ARBA00035112"/>
    </source>
</evidence>
<evidence type="ECO:0000256" key="1">
    <source>
        <dbReference type="ARBA" id="ARBA00004685"/>
    </source>
</evidence>
<comment type="pathway">
    <text evidence="1">Mycotoxin biosynthesis.</text>
</comment>
<dbReference type="GeneID" id="54565426"/>
<dbReference type="EMBL" id="ML993588">
    <property type="protein sequence ID" value="KAF2169473.1"/>
    <property type="molecule type" value="Genomic_DNA"/>
</dbReference>
<dbReference type="InterPro" id="IPR021765">
    <property type="entry name" value="UstYa-like"/>
</dbReference>
<dbReference type="AlphaFoldDB" id="A0A6A6CRZ0"/>
<reference evidence="3" key="1">
    <citation type="journal article" date="2020" name="Stud. Mycol.">
        <title>101 Dothideomycetes genomes: a test case for predicting lifestyles and emergence of pathogens.</title>
        <authorList>
            <person name="Haridas S."/>
            <person name="Albert R."/>
            <person name="Binder M."/>
            <person name="Bloem J."/>
            <person name="Labutti K."/>
            <person name="Salamov A."/>
            <person name="Andreopoulos B."/>
            <person name="Baker S."/>
            <person name="Barry K."/>
            <person name="Bills G."/>
            <person name="Bluhm B."/>
            <person name="Cannon C."/>
            <person name="Castanera R."/>
            <person name="Culley D."/>
            <person name="Daum C."/>
            <person name="Ezra D."/>
            <person name="Gonzalez J."/>
            <person name="Henrissat B."/>
            <person name="Kuo A."/>
            <person name="Liang C."/>
            <person name="Lipzen A."/>
            <person name="Lutzoni F."/>
            <person name="Magnuson J."/>
            <person name="Mondo S."/>
            <person name="Nolan M."/>
            <person name="Ohm R."/>
            <person name="Pangilinan J."/>
            <person name="Park H.-J."/>
            <person name="Ramirez L."/>
            <person name="Alfaro M."/>
            <person name="Sun H."/>
            <person name="Tritt A."/>
            <person name="Yoshinaga Y."/>
            <person name="Zwiers L.-H."/>
            <person name="Turgeon B."/>
            <person name="Goodwin S."/>
            <person name="Spatafora J."/>
            <person name="Crous P."/>
            <person name="Grigoriev I."/>
        </authorList>
    </citation>
    <scope>NUCLEOTIDE SEQUENCE</scope>
    <source>
        <strain evidence="3">ATCC 36951</strain>
    </source>
</reference>
<organism evidence="3 4">
    <name type="scientific">Zasmidium cellare ATCC 36951</name>
    <dbReference type="NCBI Taxonomy" id="1080233"/>
    <lineage>
        <taxon>Eukaryota</taxon>
        <taxon>Fungi</taxon>
        <taxon>Dikarya</taxon>
        <taxon>Ascomycota</taxon>
        <taxon>Pezizomycotina</taxon>
        <taxon>Dothideomycetes</taxon>
        <taxon>Dothideomycetidae</taxon>
        <taxon>Mycosphaerellales</taxon>
        <taxon>Mycosphaerellaceae</taxon>
        <taxon>Zasmidium</taxon>
    </lineage>
</organism>
<dbReference type="Pfam" id="PF11807">
    <property type="entry name" value="UstYa"/>
    <property type="match status" value="1"/>
</dbReference>
<dbReference type="GO" id="GO:0043386">
    <property type="term" value="P:mycotoxin biosynthetic process"/>
    <property type="evidence" value="ECO:0007669"/>
    <property type="project" value="InterPro"/>
</dbReference>
<gene>
    <name evidence="3" type="ORF">M409DRAFT_52708</name>
</gene>
<dbReference type="Proteomes" id="UP000799537">
    <property type="component" value="Unassembled WGS sequence"/>
</dbReference>
<sequence>MSASIAKPLQVAEIDSLHAVVPYINYTFSPSALYSRTNVSARVKVLGELGAGGGFVTAQGRSTVDMDEIYGFSVYHGLHCIELMRESRFPESKAEADHGSPAHLRHCIEYVRQGIICAADTTLEHASINVSSDGRRSFGFDTSPSSQVWGTSRMCRNLGALTGFSKAYSVATYDGWDG</sequence>
<dbReference type="PANTHER" id="PTHR33365">
    <property type="entry name" value="YALI0B05434P"/>
    <property type="match status" value="1"/>
</dbReference>
<dbReference type="PANTHER" id="PTHR33365:SF4">
    <property type="entry name" value="CYCLOCHLOROTINE BIOSYNTHESIS PROTEIN O"/>
    <property type="match status" value="1"/>
</dbReference>
<dbReference type="OrthoDB" id="3687641at2759"/>
<dbReference type="RefSeq" id="XP_033670362.1">
    <property type="nucleotide sequence ID" value="XM_033812154.1"/>
</dbReference>
<protein>
    <submittedName>
        <fullName evidence="3">Uncharacterized protein</fullName>
    </submittedName>
</protein>
<keyword evidence="4" id="KW-1185">Reference proteome</keyword>
<evidence type="ECO:0000313" key="3">
    <source>
        <dbReference type="EMBL" id="KAF2169473.1"/>
    </source>
</evidence>
<proteinExistence type="inferred from homology"/>
<name>A0A6A6CRZ0_ZASCE</name>